<evidence type="ECO:0000256" key="4">
    <source>
        <dbReference type="ARBA" id="ARBA00022989"/>
    </source>
</evidence>
<dbReference type="InterPro" id="IPR017039">
    <property type="entry name" value="Virul_fac_BrkB"/>
</dbReference>
<evidence type="ECO:0000256" key="3">
    <source>
        <dbReference type="ARBA" id="ARBA00022692"/>
    </source>
</evidence>
<sequence>MSGAGDEQAPGLVARLTGLRPVRAYLHYSSHRGNVLAGGVAFVGLFSLASVLVVAVSVLGLVFGSRPDLQARVYDQINQTVPSLLATSDSEGLLDPSTLLDAPVLSTTGLVALVVALVAGLGWLDALREGIREVFTLEPDRRPVVAKKLRDLLVLLTLGLSVLVAGSAAALLGAAGGPLLRLLDLQGSALGALGLAVAGFAVAAAVYTGVFLLLFRVLAQVPAPLRDLRRGAVVGGVALALVTTVGGALLRFVGGGNPVVAASATLGAVLVWLGLLARVTLVAAAWGATAADDSGSHVLARPGAVGTAVREDLDVPAGPRPRTAVAFDQRTTDRTTLAAGALLGVVGAGLVTMTTGAVRAVVHGLRDRD</sequence>
<dbReference type="Proteomes" id="UP000555552">
    <property type="component" value="Unassembled WGS sequence"/>
</dbReference>
<feature type="transmembrane region" description="Helical" evidence="6">
    <location>
        <begin position="259"/>
        <end position="277"/>
    </location>
</feature>
<proteinExistence type="predicted"/>
<dbReference type="GO" id="GO:0005886">
    <property type="term" value="C:plasma membrane"/>
    <property type="evidence" value="ECO:0007669"/>
    <property type="project" value="UniProtKB-SubCell"/>
</dbReference>
<evidence type="ECO:0000256" key="5">
    <source>
        <dbReference type="ARBA" id="ARBA00023136"/>
    </source>
</evidence>
<dbReference type="EMBL" id="JABEMA010000186">
    <property type="protein sequence ID" value="NNH23728.1"/>
    <property type="molecule type" value="Genomic_DNA"/>
</dbReference>
<keyword evidence="4 6" id="KW-1133">Transmembrane helix</keyword>
<keyword evidence="2" id="KW-1003">Cell membrane</keyword>
<evidence type="ECO:0000256" key="1">
    <source>
        <dbReference type="ARBA" id="ARBA00004651"/>
    </source>
</evidence>
<reference evidence="7 8" key="1">
    <citation type="submission" date="2020-05" db="EMBL/GenBank/DDBJ databases">
        <title>MicrobeNet Type strains.</title>
        <authorList>
            <person name="Nicholson A.C."/>
        </authorList>
    </citation>
    <scope>NUCLEOTIDE SEQUENCE [LARGE SCALE GENOMIC DNA]</scope>
    <source>
        <strain evidence="7 8">JCM 14547</strain>
    </source>
</reference>
<feature type="transmembrane region" description="Helical" evidence="6">
    <location>
        <begin position="337"/>
        <end position="362"/>
    </location>
</feature>
<evidence type="ECO:0000313" key="8">
    <source>
        <dbReference type="Proteomes" id="UP000555552"/>
    </source>
</evidence>
<keyword evidence="5 6" id="KW-0472">Membrane</keyword>
<keyword evidence="3 6" id="KW-0812">Transmembrane</keyword>
<feature type="transmembrane region" description="Helical" evidence="6">
    <location>
        <begin position="35"/>
        <end position="63"/>
    </location>
</feature>
<accession>A0A849C230</accession>
<feature type="transmembrane region" description="Helical" evidence="6">
    <location>
        <begin position="231"/>
        <end position="253"/>
    </location>
</feature>
<comment type="subcellular location">
    <subcellularLocation>
        <location evidence="1">Cell membrane</location>
        <topology evidence="1">Multi-pass membrane protein</topology>
    </subcellularLocation>
</comment>
<feature type="transmembrane region" description="Helical" evidence="6">
    <location>
        <begin position="152"/>
        <end position="175"/>
    </location>
</feature>
<gene>
    <name evidence="7" type="ORF">HLB09_11625</name>
</gene>
<comment type="caution">
    <text evidence="7">The sequence shown here is derived from an EMBL/GenBank/DDBJ whole genome shotgun (WGS) entry which is preliminary data.</text>
</comment>
<evidence type="ECO:0000313" key="7">
    <source>
        <dbReference type="EMBL" id="NNH23728.1"/>
    </source>
</evidence>
<feature type="transmembrane region" description="Helical" evidence="6">
    <location>
        <begin position="104"/>
        <end position="124"/>
    </location>
</feature>
<protein>
    <recommendedName>
        <fullName evidence="9">YihY family inner membrane protein</fullName>
    </recommendedName>
</protein>
<keyword evidence="8" id="KW-1185">Reference proteome</keyword>
<evidence type="ECO:0000256" key="6">
    <source>
        <dbReference type="SAM" id="Phobius"/>
    </source>
</evidence>
<evidence type="ECO:0000256" key="2">
    <source>
        <dbReference type="ARBA" id="ARBA00022475"/>
    </source>
</evidence>
<organism evidence="7 8">
    <name type="scientific">Pseudokineococcus marinus</name>
    <dbReference type="NCBI Taxonomy" id="351215"/>
    <lineage>
        <taxon>Bacteria</taxon>
        <taxon>Bacillati</taxon>
        <taxon>Actinomycetota</taxon>
        <taxon>Actinomycetes</taxon>
        <taxon>Kineosporiales</taxon>
        <taxon>Kineosporiaceae</taxon>
        <taxon>Pseudokineococcus</taxon>
    </lineage>
</organism>
<name>A0A849C230_9ACTN</name>
<dbReference type="AlphaFoldDB" id="A0A849C230"/>
<evidence type="ECO:0008006" key="9">
    <source>
        <dbReference type="Google" id="ProtNLM"/>
    </source>
</evidence>
<feature type="transmembrane region" description="Helical" evidence="6">
    <location>
        <begin position="195"/>
        <end position="219"/>
    </location>
</feature>
<dbReference type="Pfam" id="PF03631">
    <property type="entry name" value="Virul_fac_BrkB"/>
    <property type="match status" value="1"/>
</dbReference>
<dbReference type="PANTHER" id="PTHR30213">
    <property type="entry name" value="INNER MEMBRANE PROTEIN YHJD"/>
    <property type="match status" value="1"/>
</dbReference>
<dbReference type="RefSeq" id="WP_171203525.1">
    <property type="nucleotide sequence ID" value="NZ_BAAANP010000024.1"/>
</dbReference>
<dbReference type="PANTHER" id="PTHR30213:SF1">
    <property type="entry name" value="INNER MEMBRANE PROTEIN YHJD"/>
    <property type="match status" value="1"/>
</dbReference>